<comment type="caution">
    <text evidence="2">The sequence shown here is derived from an EMBL/GenBank/DDBJ whole genome shotgun (WGS) entry which is preliminary data.</text>
</comment>
<dbReference type="SUPFAM" id="SSF56784">
    <property type="entry name" value="HAD-like"/>
    <property type="match status" value="1"/>
</dbReference>
<dbReference type="SUPFAM" id="SSF52540">
    <property type="entry name" value="P-loop containing nucleoside triphosphate hydrolases"/>
    <property type="match status" value="1"/>
</dbReference>
<keyword evidence="3" id="KW-1185">Reference proteome</keyword>
<dbReference type="Proteomes" id="UP000051634">
    <property type="component" value="Unassembled WGS sequence"/>
</dbReference>
<accession>A0A0T5YW91</accession>
<dbReference type="CDD" id="cd02603">
    <property type="entry name" value="HAD_sEH-N_like"/>
    <property type="match status" value="1"/>
</dbReference>
<reference evidence="2 3" key="1">
    <citation type="submission" date="2015-11" db="EMBL/GenBank/DDBJ databases">
        <title>The genome of Candidatus Endoriftia persephone in Ridgeia piscesae and population structure of the North Eastern Pacific vestimentiferan symbionts.</title>
        <authorList>
            <person name="Perez M."/>
            <person name="Juniper K.S."/>
        </authorList>
    </citation>
    <scope>NUCLEOTIDE SEQUENCE [LARGE SCALE GENOMIC DNA]</scope>
    <source>
        <strain evidence="2">Ind11</strain>
    </source>
</reference>
<dbReference type="SUPFAM" id="SSF56281">
    <property type="entry name" value="Metallo-hydrolase/oxidoreductase"/>
    <property type="match status" value="1"/>
</dbReference>
<dbReference type="InterPro" id="IPR006439">
    <property type="entry name" value="HAD-SF_hydro_IA"/>
</dbReference>
<dbReference type="Gene3D" id="3.40.50.300">
    <property type="entry name" value="P-loop containing nucleotide triphosphate hydrolases"/>
    <property type="match status" value="1"/>
</dbReference>
<dbReference type="SMART" id="SM00382">
    <property type="entry name" value="AAA"/>
    <property type="match status" value="1"/>
</dbReference>
<dbReference type="PRINTS" id="PR00413">
    <property type="entry name" value="HADHALOGNASE"/>
</dbReference>
<dbReference type="InterPro" id="IPR036412">
    <property type="entry name" value="HAD-like_sf"/>
</dbReference>
<dbReference type="SFLD" id="SFLDS00003">
    <property type="entry name" value="Haloacid_Dehalogenase"/>
    <property type="match status" value="1"/>
</dbReference>
<dbReference type="InterPro" id="IPR027417">
    <property type="entry name" value="P-loop_NTPase"/>
</dbReference>
<organism evidence="2 3">
    <name type="scientific">endosymbiont of Ridgeia piscesae</name>
    <dbReference type="NCBI Taxonomy" id="54398"/>
    <lineage>
        <taxon>Bacteria</taxon>
        <taxon>Pseudomonadati</taxon>
        <taxon>Pseudomonadota</taxon>
        <taxon>Gammaproteobacteria</taxon>
        <taxon>sulfur-oxidizing symbionts</taxon>
    </lineage>
</organism>
<dbReference type="Gene3D" id="3.60.15.10">
    <property type="entry name" value="Ribonuclease Z/Hydroxyacylglutathione hydrolase-like"/>
    <property type="match status" value="1"/>
</dbReference>
<dbReference type="SFLD" id="SFLDG01129">
    <property type="entry name" value="C1.5:_HAD__Beta-PGM__Phosphata"/>
    <property type="match status" value="1"/>
</dbReference>
<sequence>MSAASVLEPVDIGLNSIYIHVMATDLPKHSWPVLPSSATDIVGTLLAGDRQILLFGPSGVGKSTLAAELARTLDNSDRSCLCISADPGSPAFGVPGTLSLGQWANDGWQVVAYESLCTLDAGRFRLPLVTAVRRLALLCKNGVMLLDSPGVVRGVAGRELLAGLVEAAGIDTVLALTTAGRSPPLAEELHALTAEVFLVHTASVVKRPGKRTRARLRTAQWDGYLVGAKTHCLNLGEVRPIGTPPPLEEQAAWIGRQVALLKENRTEAMAEVLHLEEGSLTVMTPLEAITADSLLVRDAVRSTSGLMETAEPFAAGRIAYLPQPEGVTLGEESGGPRIVGRVGALDLTLLNGVFGDPLLHLRIRHLGRSMLFDLGDGSRLSARVAHQVSDVFISHAHMDHLSGFQWLLRSRLGEFPPCRIYGPPGLIEHVVCFINSFLWDRIGKNGPAFEVAELHGQRLKRVRLQAGIAGREVLEEVEVTDGVLLEESGFRVRTVQLDHHTPVLAYALELAKTLNVRKDRLQARGLEPGPWLTELKQQLMAGNLKAPVYLPDGSEASVGELGDELILVMPGKKLVYATDLADTPENREKLVALARNAHTLFCEATFSEGDAVNAAKNGHLTTRAAGEIATEAWVSRLVPFHFSRRYQQNPQQLYDELRAACSRVALPVSMKVYESPMNTLAKPPLKLDSTNNMTQKQDSQIRAILFDFGGVIAAEGFVEGLRAIARQQGLDAEILPAQAMDAVYDSGYVTGRGSEAAFWDLLRKRTGMTGDDVSLRHEILTRFVVRPWIIQLVRKLRARGYMTGILSDQTDWLDLLDEQQHFAGEFDHAFVSYRLAKGKRDASLFDDTVQSLGLAPQQVIFIDDAPGNIERACSCGMRGLLYTDQDTLMAQLAAMLE</sequence>
<dbReference type="NCBIfam" id="TIGR01509">
    <property type="entry name" value="HAD-SF-IA-v3"/>
    <property type="match status" value="1"/>
</dbReference>
<dbReference type="PANTHER" id="PTHR43611">
    <property type="entry name" value="ALPHA-D-GLUCOSE 1-PHOSPHATE PHOSPHATASE"/>
    <property type="match status" value="1"/>
</dbReference>
<dbReference type="InterPro" id="IPR036866">
    <property type="entry name" value="RibonucZ/Hydroxyglut_hydro"/>
</dbReference>
<feature type="domain" description="AAA+ ATPase" evidence="1">
    <location>
        <begin position="48"/>
        <end position="207"/>
    </location>
</feature>
<dbReference type="InterPro" id="IPR003593">
    <property type="entry name" value="AAA+_ATPase"/>
</dbReference>
<dbReference type="PATRIC" id="fig|54398.3.peg.1016"/>
<dbReference type="EMBL" id="LDXT01000091">
    <property type="protein sequence ID" value="KRT54389.1"/>
    <property type="molecule type" value="Genomic_DNA"/>
</dbReference>
<dbReference type="Gene3D" id="3.40.50.1000">
    <property type="entry name" value="HAD superfamily/HAD-like"/>
    <property type="match status" value="1"/>
</dbReference>
<name>A0A0T5YW91_9GAMM</name>
<evidence type="ECO:0000313" key="3">
    <source>
        <dbReference type="Proteomes" id="UP000051634"/>
    </source>
</evidence>
<evidence type="ECO:0000259" key="1">
    <source>
        <dbReference type="SMART" id="SM00382"/>
    </source>
</evidence>
<dbReference type="Pfam" id="PF00702">
    <property type="entry name" value="Hydrolase"/>
    <property type="match status" value="1"/>
</dbReference>
<proteinExistence type="predicted"/>
<evidence type="ECO:0000313" key="2">
    <source>
        <dbReference type="EMBL" id="KRT54389.1"/>
    </source>
</evidence>
<dbReference type="PANTHER" id="PTHR43611:SF3">
    <property type="entry name" value="FLAVIN MONONUCLEOTIDE HYDROLASE 1, CHLOROPLATIC"/>
    <property type="match status" value="1"/>
</dbReference>
<gene>
    <name evidence="2" type="ORF">Ga0074115_10525</name>
</gene>
<dbReference type="AlphaFoldDB" id="A0A0T5YW91"/>
<protein>
    <submittedName>
        <fullName evidence="2">Haloacid dehalogenase superfamily, subfamily IA, variant 3 with third motif having DD or ED</fullName>
    </submittedName>
</protein>
<dbReference type="InterPro" id="IPR023214">
    <property type="entry name" value="HAD_sf"/>
</dbReference>